<evidence type="ECO:0000256" key="3">
    <source>
        <dbReference type="ARBA" id="ARBA00023163"/>
    </source>
</evidence>
<evidence type="ECO:0000313" key="6">
    <source>
        <dbReference type="Proteomes" id="UP000282741"/>
    </source>
</evidence>
<sequence>MPRTRSARPERPPASPAKLAPEVHALLQNFRLEDVPSHLLRRAHFKAEEIFANTFSGESVTPRQKAALILLYQDPGLSQNSLAERLAMDRNTVAEMVKRMHHGGLIERRPSPTDARAYQLYVAPAGVALLSRIMPRDVAVEDELLARLPEEYRGLFVKCLRLIADDRGETQRPHAD</sequence>
<name>A0AAN1RVE2_9BORD</name>
<dbReference type="RefSeq" id="WP_126623662.1">
    <property type="nucleotide sequence ID" value="NZ_CP012077.1"/>
</dbReference>
<accession>A0AAN1RVE2</accession>
<dbReference type="GO" id="GO:0003677">
    <property type="term" value="F:DNA binding"/>
    <property type="evidence" value="ECO:0007669"/>
    <property type="project" value="UniProtKB-KW"/>
</dbReference>
<dbReference type="PANTHER" id="PTHR42756:SF1">
    <property type="entry name" value="TRANSCRIPTIONAL REPRESSOR OF EMRAB OPERON"/>
    <property type="match status" value="1"/>
</dbReference>
<evidence type="ECO:0000256" key="2">
    <source>
        <dbReference type="ARBA" id="ARBA00023125"/>
    </source>
</evidence>
<dbReference type="Gene3D" id="1.10.10.10">
    <property type="entry name" value="Winged helix-like DNA-binding domain superfamily/Winged helix DNA-binding domain"/>
    <property type="match status" value="1"/>
</dbReference>
<dbReference type="InterPro" id="IPR036390">
    <property type="entry name" value="WH_DNA-bd_sf"/>
</dbReference>
<dbReference type="SUPFAM" id="SSF46785">
    <property type="entry name" value="Winged helix' DNA-binding domain"/>
    <property type="match status" value="1"/>
</dbReference>
<keyword evidence="3" id="KW-0804">Transcription</keyword>
<dbReference type="AlphaFoldDB" id="A0AAN1RVE2"/>
<evidence type="ECO:0000259" key="4">
    <source>
        <dbReference type="PROSITE" id="PS50995"/>
    </source>
</evidence>
<organism evidence="5 6">
    <name type="scientific">Bordetella hinzii</name>
    <dbReference type="NCBI Taxonomy" id="103855"/>
    <lineage>
        <taxon>Bacteria</taxon>
        <taxon>Pseudomonadati</taxon>
        <taxon>Pseudomonadota</taxon>
        <taxon>Betaproteobacteria</taxon>
        <taxon>Burkholderiales</taxon>
        <taxon>Alcaligenaceae</taxon>
        <taxon>Bordetella</taxon>
    </lineage>
</organism>
<dbReference type="PRINTS" id="PR00598">
    <property type="entry name" value="HTHMARR"/>
</dbReference>
<dbReference type="Pfam" id="PF01047">
    <property type="entry name" value="MarR"/>
    <property type="match status" value="1"/>
</dbReference>
<dbReference type="InterPro" id="IPR036388">
    <property type="entry name" value="WH-like_DNA-bd_sf"/>
</dbReference>
<protein>
    <submittedName>
        <fullName evidence="5">MarR family transcriptional regulator</fullName>
    </submittedName>
</protein>
<gene>
    <name evidence="5" type="ORF">CS347_04120</name>
</gene>
<dbReference type="PROSITE" id="PS50995">
    <property type="entry name" value="HTH_MARR_2"/>
    <property type="match status" value="1"/>
</dbReference>
<feature type="domain" description="HTH marR-type" evidence="4">
    <location>
        <begin position="16"/>
        <end position="165"/>
    </location>
</feature>
<keyword evidence="2" id="KW-0238">DNA-binding</keyword>
<dbReference type="InterPro" id="IPR000835">
    <property type="entry name" value="HTH_MarR-typ"/>
</dbReference>
<dbReference type="GeneID" id="92996908"/>
<proteinExistence type="predicted"/>
<evidence type="ECO:0000256" key="1">
    <source>
        <dbReference type="ARBA" id="ARBA00023015"/>
    </source>
</evidence>
<evidence type="ECO:0000313" key="5">
    <source>
        <dbReference type="EMBL" id="AZW16027.1"/>
    </source>
</evidence>
<dbReference type="SMART" id="SM00347">
    <property type="entry name" value="HTH_MARR"/>
    <property type="match status" value="1"/>
</dbReference>
<dbReference type="GO" id="GO:0003700">
    <property type="term" value="F:DNA-binding transcription factor activity"/>
    <property type="evidence" value="ECO:0007669"/>
    <property type="project" value="InterPro"/>
</dbReference>
<reference evidence="6" key="1">
    <citation type="submission" date="2017-10" db="EMBL/GenBank/DDBJ databases">
        <title>Whole genome sequencing of various Bordetella species.</title>
        <authorList>
            <person name="Weigand M.R."/>
            <person name="Loparev V."/>
            <person name="Peng Y."/>
            <person name="Bowden K.E."/>
            <person name="Tondella M.L."/>
            <person name="Williams M.M."/>
        </authorList>
    </citation>
    <scope>NUCLEOTIDE SEQUENCE [LARGE SCALE GENOMIC DNA]</scope>
    <source>
        <strain evidence="6">H720</strain>
    </source>
</reference>
<dbReference type="PANTHER" id="PTHR42756">
    <property type="entry name" value="TRANSCRIPTIONAL REGULATOR, MARR"/>
    <property type="match status" value="1"/>
</dbReference>
<keyword evidence="1" id="KW-0805">Transcription regulation</keyword>
<dbReference type="Proteomes" id="UP000282741">
    <property type="component" value="Chromosome"/>
</dbReference>
<dbReference type="EMBL" id="CP024172">
    <property type="protein sequence ID" value="AZW16027.1"/>
    <property type="molecule type" value="Genomic_DNA"/>
</dbReference>